<keyword evidence="5" id="KW-0720">Serine protease</keyword>
<dbReference type="Pfam" id="PF17676">
    <property type="entry name" value="Peptidase_S66C"/>
    <property type="match status" value="1"/>
</dbReference>
<keyword evidence="4 8" id="KW-0378">Hydrolase</keyword>
<evidence type="ECO:0000313" key="8">
    <source>
        <dbReference type="EMBL" id="MBP1924459.1"/>
    </source>
</evidence>
<dbReference type="InterPro" id="IPR027478">
    <property type="entry name" value="LdcA_N"/>
</dbReference>
<comment type="caution">
    <text evidence="8">The sequence shown here is derived from an EMBL/GenBank/DDBJ whole genome shotgun (WGS) entry which is preliminary data.</text>
</comment>
<evidence type="ECO:0000256" key="3">
    <source>
        <dbReference type="ARBA" id="ARBA00022670"/>
    </source>
</evidence>
<dbReference type="InterPro" id="IPR003507">
    <property type="entry name" value="S66_fam"/>
</dbReference>
<evidence type="ECO:0000313" key="9">
    <source>
        <dbReference type="Proteomes" id="UP001519342"/>
    </source>
</evidence>
<sequence>MVFPNKLKKGDTIAIVAPSSPVSKEQADLCKKLVEDMGYKVKMGKCAYRSIHGYSAGTGREKAEDINEMFADKNIKAIWCIRGGDTSSHMMDRLDYEMIKNNPKIFVGYSDVTNLHVALNQKCDLVTFHGPMVKSNMLNKYDYFTKNSFERVLNMEEEFILENPPGEDIKVMTDAYEEGIIVGGNLSLLTSMIGTEYEVDTKGKVLFIEDVNESVEKIDRMMYQMKYSGKLNDSVGIVIGDFANCHNESCKLYGVDELMKDILSDYNKPVMYNIKSGHCHPMSTIPLGLKCILDTKEKLIKFKK</sequence>
<proteinExistence type="inferred from homology"/>
<gene>
    <name evidence="8" type="ORF">J2Z76_000312</name>
</gene>
<dbReference type="Gene3D" id="3.40.50.10740">
    <property type="entry name" value="Class I glutamine amidotransferase-like"/>
    <property type="match status" value="1"/>
</dbReference>
<evidence type="ECO:0000259" key="6">
    <source>
        <dbReference type="Pfam" id="PF02016"/>
    </source>
</evidence>
<dbReference type="InterPro" id="IPR040921">
    <property type="entry name" value="Peptidase_S66C"/>
</dbReference>
<dbReference type="PANTHER" id="PTHR30237">
    <property type="entry name" value="MURAMOYLTETRAPEPTIDE CARBOXYPEPTIDASE"/>
    <property type="match status" value="1"/>
</dbReference>
<dbReference type="PIRSF" id="PIRSF028757">
    <property type="entry name" value="LD-carboxypeptidase"/>
    <property type="match status" value="1"/>
</dbReference>
<dbReference type="SUPFAM" id="SSF52317">
    <property type="entry name" value="Class I glutamine amidotransferase-like"/>
    <property type="match status" value="1"/>
</dbReference>
<dbReference type="Gene3D" id="3.50.30.60">
    <property type="entry name" value="LD-carboxypeptidase A C-terminal domain-like"/>
    <property type="match status" value="1"/>
</dbReference>
<dbReference type="EMBL" id="JAGGKS010000001">
    <property type="protein sequence ID" value="MBP1924459.1"/>
    <property type="molecule type" value="Genomic_DNA"/>
</dbReference>
<accession>A0ABS4G9W5</accession>
<evidence type="ECO:0000256" key="2">
    <source>
        <dbReference type="ARBA" id="ARBA00022645"/>
    </source>
</evidence>
<dbReference type="PANTHER" id="PTHR30237:SF2">
    <property type="entry name" value="MUREIN TETRAPEPTIDE CARBOXYPEPTIDASE"/>
    <property type="match status" value="1"/>
</dbReference>
<dbReference type="InterPro" id="IPR040449">
    <property type="entry name" value="Peptidase_S66_N"/>
</dbReference>
<dbReference type="SUPFAM" id="SSF141986">
    <property type="entry name" value="LD-carboxypeptidase A C-terminal domain-like"/>
    <property type="match status" value="1"/>
</dbReference>
<dbReference type="EC" id="3.4.17.13" evidence="8"/>
<reference evidence="8 9" key="1">
    <citation type="submission" date="2021-03" db="EMBL/GenBank/DDBJ databases">
        <title>Genomic Encyclopedia of Type Strains, Phase IV (KMG-IV): sequencing the most valuable type-strain genomes for metagenomic binning, comparative biology and taxonomic classification.</title>
        <authorList>
            <person name="Goeker M."/>
        </authorList>
    </citation>
    <scope>NUCLEOTIDE SEQUENCE [LARGE SCALE GENOMIC DNA]</scope>
    <source>
        <strain evidence="8 9">DSM 24004</strain>
    </source>
</reference>
<dbReference type="Pfam" id="PF02016">
    <property type="entry name" value="Peptidase_S66"/>
    <property type="match status" value="1"/>
</dbReference>
<dbReference type="CDD" id="cd07025">
    <property type="entry name" value="Peptidase_S66"/>
    <property type="match status" value="1"/>
</dbReference>
<comment type="similarity">
    <text evidence="1">Belongs to the peptidase S66 family.</text>
</comment>
<feature type="domain" description="LD-carboxypeptidase C-terminal" evidence="7">
    <location>
        <begin position="178"/>
        <end position="291"/>
    </location>
</feature>
<evidence type="ECO:0000256" key="5">
    <source>
        <dbReference type="ARBA" id="ARBA00022825"/>
    </source>
</evidence>
<dbReference type="GO" id="GO:0106415">
    <property type="term" value="F:muramoyltetrapeptide carboxypeptidase activity"/>
    <property type="evidence" value="ECO:0007669"/>
    <property type="project" value="UniProtKB-EC"/>
</dbReference>
<name>A0ABS4G9W5_9FIRM</name>
<dbReference type="InterPro" id="IPR027461">
    <property type="entry name" value="Carboxypeptidase_A_C_sf"/>
</dbReference>
<keyword evidence="2 8" id="KW-0121">Carboxypeptidase</keyword>
<dbReference type="InterPro" id="IPR029062">
    <property type="entry name" value="Class_I_gatase-like"/>
</dbReference>
<feature type="domain" description="LD-carboxypeptidase N-terminal" evidence="6">
    <location>
        <begin position="13"/>
        <end position="130"/>
    </location>
</feature>
<keyword evidence="9" id="KW-1185">Reference proteome</keyword>
<dbReference type="Proteomes" id="UP001519342">
    <property type="component" value="Unassembled WGS sequence"/>
</dbReference>
<keyword evidence="3" id="KW-0645">Protease</keyword>
<dbReference type="RefSeq" id="WP_209510220.1">
    <property type="nucleotide sequence ID" value="NZ_JAGGKS010000001.1"/>
</dbReference>
<evidence type="ECO:0000256" key="1">
    <source>
        <dbReference type="ARBA" id="ARBA00010233"/>
    </source>
</evidence>
<evidence type="ECO:0000259" key="7">
    <source>
        <dbReference type="Pfam" id="PF17676"/>
    </source>
</evidence>
<organism evidence="8 9">
    <name type="scientific">Sedimentibacter acidaminivorans</name>
    <dbReference type="NCBI Taxonomy" id="913099"/>
    <lineage>
        <taxon>Bacteria</taxon>
        <taxon>Bacillati</taxon>
        <taxon>Bacillota</taxon>
        <taxon>Tissierellia</taxon>
        <taxon>Sedimentibacter</taxon>
    </lineage>
</organism>
<evidence type="ECO:0000256" key="4">
    <source>
        <dbReference type="ARBA" id="ARBA00022801"/>
    </source>
</evidence>
<protein>
    <submittedName>
        <fullName evidence="8">Muramoyltetrapeptide carboxypeptidase</fullName>
        <ecNumber evidence="8">3.4.17.13</ecNumber>
    </submittedName>
</protein>